<dbReference type="WormBase" id="W03B1.2">
    <property type="protein sequence ID" value="CE34601"/>
    <property type="gene ID" value="WBGene00020972"/>
    <property type="gene designation" value="trpl-2"/>
</dbReference>
<dbReference type="GO" id="GO:0098655">
    <property type="term" value="P:monoatomic cation transmembrane transport"/>
    <property type="evidence" value="ECO:0000318"/>
    <property type="project" value="GO_Central"/>
</dbReference>
<dbReference type="STRING" id="6239.W03B1.2.1"/>
<feature type="transmembrane region" description="Helical" evidence="2">
    <location>
        <begin position="484"/>
        <end position="505"/>
    </location>
</feature>
<evidence type="ECO:0000313" key="5">
    <source>
        <dbReference type="WormBase" id="W03B1.2"/>
    </source>
</evidence>
<dbReference type="EMBL" id="BX284604">
    <property type="protein sequence ID" value="CCD71906.1"/>
    <property type="molecule type" value="Genomic_DNA"/>
</dbReference>
<dbReference type="RefSeq" id="NP_500541.2">
    <property type="nucleotide sequence ID" value="NM_068140.4"/>
</dbReference>
<proteinExistence type="predicted"/>
<dbReference type="GO" id="GO:0030001">
    <property type="term" value="P:metal ion transport"/>
    <property type="evidence" value="ECO:0000318"/>
    <property type="project" value="GO_Central"/>
</dbReference>
<feature type="transmembrane region" description="Helical" evidence="2">
    <location>
        <begin position="632"/>
        <end position="655"/>
    </location>
</feature>
<dbReference type="Bgee" id="WBGene00020972">
    <property type="expression patterns" value="Expressed in embryo and 2 other cell types or tissues"/>
</dbReference>
<keyword evidence="4" id="KW-1185">Reference proteome</keyword>
<feature type="region of interest" description="Disordered" evidence="1">
    <location>
        <begin position="787"/>
        <end position="814"/>
    </location>
</feature>
<evidence type="ECO:0000256" key="1">
    <source>
        <dbReference type="SAM" id="MobiDB-lite"/>
    </source>
</evidence>
<feature type="transmembrane region" description="Helical" evidence="2">
    <location>
        <begin position="324"/>
        <end position="342"/>
    </location>
</feature>
<evidence type="ECO:0000313" key="3">
    <source>
        <dbReference type="EMBL" id="CCD71906.1"/>
    </source>
</evidence>
<keyword evidence="2" id="KW-1133">Transmembrane helix</keyword>
<dbReference type="FunCoup" id="Q23141">
    <property type="interactions" value="906"/>
</dbReference>
<dbReference type="GO" id="GO:0005886">
    <property type="term" value="C:plasma membrane"/>
    <property type="evidence" value="ECO:0000318"/>
    <property type="project" value="GO_Central"/>
</dbReference>
<dbReference type="GO" id="GO:0005261">
    <property type="term" value="F:monoatomic cation channel activity"/>
    <property type="evidence" value="ECO:0000318"/>
    <property type="project" value="GO_Central"/>
</dbReference>
<name>Q23141_CAEEL</name>
<dbReference type="GeneID" id="177198"/>
<feature type="region of interest" description="Disordered" evidence="1">
    <location>
        <begin position="750"/>
        <end position="770"/>
    </location>
</feature>
<protein>
    <submittedName>
        <fullName evidence="3">Ion_trans domain-containing protein</fullName>
    </submittedName>
</protein>
<dbReference type="PANTHER" id="PTHR13800:SF36">
    <property type="entry name" value="ION_TRANS DOMAIN-CONTAINING PROTEIN-RELATED"/>
    <property type="match status" value="1"/>
</dbReference>
<evidence type="ECO:0000256" key="2">
    <source>
        <dbReference type="SAM" id="Phobius"/>
    </source>
</evidence>
<dbReference type="OMA" id="KGYLKYE"/>
<feature type="compositionally biased region" description="Polar residues" evidence="1">
    <location>
        <begin position="787"/>
        <end position="798"/>
    </location>
</feature>
<organism evidence="3 4">
    <name type="scientific">Caenorhabditis elegans</name>
    <dbReference type="NCBI Taxonomy" id="6239"/>
    <lineage>
        <taxon>Eukaryota</taxon>
        <taxon>Metazoa</taxon>
        <taxon>Ecdysozoa</taxon>
        <taxon>Nematoda</taxon>
        <taxon>Chromadorea</taxon>
        <taxon>Rhabditida</taxon>
        <taxon>Rhabditina</taxon>
        <taxon>Rhabditomorpha</taxon>
        <taxon>Rhabditoidea</taxon>
        <taxon>Rhabditidae</taxon>
        <taxon>Peloderinae</taxon>
        <taxon>Caenorhabditis</taxon>
    </lineage>
</organism>
<gene>
    <name evidence="3 5" type="primary">trpl-2</name>
    <name evidence="3" type="ORF">CELE_W03B1.2</name>
    <name evidence="5" type="ORF">W03B1.2</name>
</gene>
<dbReference type="PhylomeDB" id="Q23141"/>
<dbReference type="Proteomes" id="UP000001940">
    <property type="component" value="Chromosome IV"/>
</dbReference>
<feature type="transmembrane region" description="Helical" evidence="2">
    <location>
        <begin position="398"/>
        <end position="423"/>
    </location>
</feature>
<reference evidence="3 4" key="1">
    <citation type="journal article" date="1998" name="Science">
        <title>Genome sequence of the nematode C. elegans: a platform for investigating biology.</title>
        <authorList>
            <consortium name="The C. elegans sequencing consortium"/>
            <person name="Sulson J.E."/>
            <person name="Waterston R."/>
        </authorList>
    </citation>
    <scope>NUCLEOTIDE SEQUENCE [LARGE SCALE GENOMIC DNA]</scope>
    <source>
        <strain evidence="3 4">Bristol N2</strain>
    </source>
</reference>
<evidence type="ECO:0000313" key="4">
    <source>
        <dbReference type="Proteomes" id="UP000001940"/>
    </source>
</evidence>
<sequence>MSSSSSSSSSTTSQYFTATSRLEMFEKNSFELAPLMKKESIVTIGSSTVLPEQPDTKTRIIEIIGIYETRFKVFTALSMEKHEDIYNKALDILLLELNIDIQTLFLKDYYAFSMILAAFYGRKFALDIPIIKDEREQFVEKDYLSGCSQPLHTLMVMCFAAYSMRNTQEKYDFGQSLKQETYEALKEQLEKLACKIVNNLYLSEPDGPFQVRKVLLADCKLTNLTNPEIGPYEDYLDQKFNKSREIMAIAYKAKAMEFLSQRPCLNLMRIRNESRNQHKLWVHGMFRGIYIAMFAYMLCAFPNYGTYGMPTNKSGITKRSLKEWIPFYVLAVLTAQVIMAFIKAKDFKNYDDFKISKLRQIKNSSSCSRFFSIFGKNRLITDRSDSPLRRYFQNNQLAFWRIVLVVPLLTLEAARLLIFAFVIEKKKSSDKNFWSGAWVLIPITLELLYCALFAIATVSTLRFFHSIQSLGFFIHLFKKMMKTVGMFILIFCTFWFVLAVIHVSISRTLLATSNSFLYTVTFQGKFEIFGEVQDEDRIGILLNCSEYNKTVMEFFDMEYAEASCLFRSTIMPFVVFTYIFVTGILLVNLLTAQLTKEYENESKNSAYYKGYLKYEQLTKIESKLYLPPPFSLFYVVLRFWYSCFFKYIVIFTTWLTSGCCKCSSTAISSLYWRNIVRIVEGYPWGAVRQTDNEIDTKVAEFLRKRPDNALEKLKDLVNNYDKDVDDEEALKKLGKEIKKFLAKEIGEERERAQSNLENHPRSGSVLDPKKKHRLSRTFAFVPVGSSAVSLDQEGSTAPSLDEDPTAEGDIPKYY</sequence>
<feature type="transmembrane region" description="Helical" evidence="2">
    <location>
        <begin position="570"/>
        <end position="590"/>
    </location>
</feature>
<dbReference type="eggNOG" id="ENOG502TGSF">
    <property type="taxonomic scope" value="Eukaryota"/>
</dbReference>
<dbReference type="KEGG" id="cel:CELE_W03B1.2"/>
<dbReference type="InParanoid" id="Q23141"/>
<dbReference type="Reactome" id="R-CEL-3295583">
    <property type="pathway name" value="TRP channels"/>
</dbReference>
<keyword evidence="2" id="KW-0812">Transmembrane</keyword>
<dbReference type="PANTHER" id="PTHR13800">
    <property type="entry name" value="TRANSIENT RECEPTOR POTENTIAL CATION CHANNEL, SUBFAMILY M, MEMBER 6"/>
    <property type="match status" value="1"/>
</dbReference>
<dbReference type="AGR" id="WB:WBGene00020972"/>
<dbReference type="UCSC" id="W03B1.2">
    <property type="organism name" value="c. elegans"/>
</dbReference>
<keyword evidence="2" id="KW-0472">Membrane</keyword>
<dbReference type="InterPro" id="IPR050927">
    <property type="entry name" value="TRPM"/>
</dbReference>
<accession>Q23141</accession>
<dbReference type="HOGENOM" id="CLU_019196_0_0_1"/>
<dbReference type="PaxDb" id="6239-W03B1.2"/>
<feature type="transmembrane region" description="Helical" evidence="2">
    <location>
        <begin position="435"/>
        <end position="464"/>
    </location>
</feature>
<dbReference type="OrthoDB" id="5815061at2759"/>
<feature type="transmembrane region" description="Helical" evidence="2">
    <location>
        <begin position="280"/>
        <end position="304"/>
    </location>
</feature>
<dbReference type="PIR" id="T34472">
    <property type="entry name" value="T34472"/>
</dbReference>
<dbReference type="CTD" id="177198"/>
<dbReference type="AlphaFoldDB" id="Q23141"/>